<evidence type="ECO:0000259" key="2">
    <source>
        <dbReference type="PROSITE" id="PS50181"/>
    </source>
</evidence>
<proteinExistence type="predicted"/>
<dbReference type="Proteomes" id="UP000228934">
    <property type="component" value="Unassembled WGS sequence"/>
</dbReference>
<dbReference type="GO" id="GO:0006516">
    <property type="term" value="P:glycoprotein catabolic process"/>
    <property type="evidence" value="ECO:0007669"/>
    <property type="project" value="TreeGrafter"/>
</dbReference>
<dbReference type="FunFam" id="1.20.1280.50:FF:000002">
    <property type="entry name" value="F-box only protein 44"/>
    <property type="match status" value="1"/>
</dbReference>
<keyword evidence="1" id="KW-0812">Transmembrane</keyword>
<feature type="domain" description="F-box" evidence="2">
    <location>
        <begin position="9"/>
        <end position="56"/>
    </location>
</feature>
<reference evidence="4" key="1">
    <citation type="journal article" date="2017" name="Nat. Commun.">
        <title>The North American bullfrog draft genome provides insight into hormonal regulation of long noncoding RNA.</title>
        <authorList>
            <person name="Hammond S.A."/>
            <person name="Warren R.L."/>
            <person name="Vandervalk B.P."/>
            <person name="Kucuk E."/>
            <person name="Khan H."/>
            <person name="Gibb E.A."/>
            <person name="Pandoh P."/>
            <person name="Kirk H."/>
            <person name="Zhao Y."/>
            <person name="Jones M."/>
            <person name="Mungall A.J."/>
            <person name="Coope R."/>
            <person name="Pleasance S."/>
            <person name="Moore R.A."/>
            <person name="Holt R.A."/>
            <person name="Round J.M."/>
            <person name="Ohora S."/>
            <person name="Walle B.V."/>
            <person name="Veldhoen N."/>
            <person name="Helbing C.C."/>
            <person name="Birol I."/>
        </authorList>
    </citation>
    <scope>NUCLEOTIDE SEQUENCE [LARGE SCALE GENOMIC DNA]</scope>
</reference>
<dbReference type="PANTHER" id="PTHR12125:SF12">
    <property type="entry name" value="F-BOX ONLY PROTEIN 6"/>
    <property type="match status" value="1"/>
</dbReference>
<dbReference type="Pfam" id="PF00646">
    <property type="entry name" value="F-box"/>
    <property type="match status" value="1"/>
</dbReference>
<keyword evidence="4" id="KW-1185">Reference proteome</keyword>
<dbReference type="Gene3D" id="1.20.1280.50">
    <property type="match status" value="1"/>
</dbReference>
<dbReference type="GO" id="GO:0036503">
    <property type="term" value="P:ERAD pathway"/>
    <property type="evidence" value="ECO:0007669"/>
    <property type="project" value="TreeGrafter"/>
</dbReference>
<dbReference type="GO" id="GO:0005737">
    <property type="term" value="C:cytoplasm"/>
    <property type="evidence" value="ECO:0007669"/>
    <property type="project" value="TreeGrafter"/>
</dbReference>
<dbReference type="InterPro" id="IPR001810">
    <property type="entry name" value="F-box_dom"/>
</dbReference>
<dbReference type="SMART" id="SM00256">
    <property type="entry name" value="FBOX"/>
    <property type="match status" value="1"/>
</dbReference>
<dbReference type="PROSITE" id="PS50181">
    <property type="entry name" value="FBOX"/>
    <property type="match status" value="1"/>
</dbReference>
<dbReference type="OrthoDB" id="4405280at2759"/>
<name>A0A2G9S9U0_AQUCT</name>
<protein>
    <recommendedName>
        <fullName evidence="2">F-box domain-containing protein</fullName>
    </recommendedName>
</protein>
<dbReference type="InterPro" id="IPR039752">
    <property type="entry name" value="F-box_only"/>
</dbReference>
<dbReference type="GO" id="GO:0061630">
    <property type="term" value="F:ubiquitin protein ligase activity"/>
    <property type="evidence" value="ECO:0007669"/>
    <property type="project" value="TreeGrafter"/>
</dbReference>
<gene>
    <name evidence="3" type="ORF">AB205_0138190</name>
</gene>
<keyword evidence="1" id="KW-1133">Transmembrane helix</keyword>
<keyword evidence="1" id="KW-0472">Membrane</keyword>
<evidence type="ECO:0000256" key="1">
    <source>
        <dbReference type="SAM" id="Phobius"/>
    </source>
</evidence>
<feature type="transmembrane region" description="Helical" evidence="1">
    <location>
        <begin position="166"/>
        <end position="189"/>
    </location>
</feature>
<evidence type="ECO:0000313" key="4">
    <source>
        <dbReference type="Proteomes" id="UP000228934"/>
    </source>
</evidence>
<organism evidence="3 4">
    <name type="scientific">Aquarana catesbeiana</name>
    <name type="common">American bullfrog</name>
    <name type="synonym">Rana catesbeiana</name>
    <dbReference type="NCBI Taxonomy" id="8400"/>
    <lineage>
        <taxon>Eukaryota</taxon>
        <taxon>Metazoa</taxon>
        <taxon>Chordata</taxon>
        <taxon>Craniata</taxon>
        <taxon>Vertebrata</taxon>
        <taxon>Euteleostomi</taxon>
        <taxon>Amphibia</taxon>
        <taxon>Batrachia</taxon>
        <taxon>Anura</taxon>
        <taxon>Neobatrachia</taxon>
        <taxon>Ranoidea</taxon>
        <taxon>Ranidae</taxon>
        <taxon>Aquarana</taxon>
    </lineage>
</organism>
<dbReference type="PANTHER" id="PTHR12125">
    <property type="entry name" value="F-BOX ONLY PROTEIN 6-LIKE PROTEIN"/>
    <property type="match status" value="1"/>
</dbReference>
<dbReference type="EMBL" id="KV926078">
    <property type="protein sequence ID" value="PIO36887.1"/>
    <property type="molecule type" value="Genomic_DNA"/>
</dbReference>
<dbReference type="GO" id="GO:0019005">
    <property type="term" value="C:SCF ubiquitin ligase complex"/>
    <property type="evidence" value="ECO:0007669"/>
    <property type="project" value="TreeGrafter"/>
</dbReference>
<sequence>MGAQQTTQQSPWSMLPEDVLLEILALVPAVDLIHRCRLVCSQWTKVIDSATLWKLKCQRAGYIKKDCQKHPKDWKIFHYLSSHKKNLLQNPCALENVRWELVVGNSRPCVGSIGHFPLEFPTHKIRDLDLKFSDNKIRCQKFRSCVHNSDAQSSTHARNRVEEPHWLLNFIFLGSSYVLYVTAFLPFGISNKICVTVCMQDKFEPTSVGKNPWILLSENPIVCTRH</sequence>
<accession>A0A2G9S9U0</accession>
<dbReference type="GO" id="GO:0031146">
    <property type="term" value="P:SCF-dependent proteasomal ubiquitin-dependent protein catabolic process"/>
    <property type="evidence" value="ECO:0007669"/>
    <property type="project" value="TreeGrafter"/>
</dbReference>
<dbReference type="InterPro" id="IPR036047">
    <property type="entry name" value="F-box-like_dom_sf"/>
</dbReference>
<dbReference type="AlphaFoldDB" id="A0A2G9S9U0"/>
<dbReference type="SUPFAM" id="SSF81383">
    <property type="entry name" value="F-box domain"/>
    <property type="match status" value="1"/>
</dbReference>
<evidence type="ECO:0000313" key="3">
    <source>
        <dbReference type="EMBL" id="PIO36887.1"/>
    </source>
</evidence>